<reference evidence="2 3" key="1">
    <citation type="submission" date="2018-06" db="EMBL/GenBank/DDBJ databases">
        <title>Complete genome sequencing of Azospirillum sp. M2T2B2.</title>
        <authorList>
            <person name="Heo J."/>
            <person name="Kim S.-J."/>
            <person name="Kwon S.-W."/>
            <person name="Anandham R."/>
        </authorList>
    </citation>
    <scope>NUCLEOTIDE SEQUENCE [LARGE SCALE GENOMIC DNA]</scope>
    <source>
        <strain evidence="2 3">M2T2B2</strain>
        <plasmid evidence="2 3">unnamed1</plasmid>
    </source>
</reference>
<dbReference type="KEGG" id="azm:DM194_15135"/>
<keyword evidence="2" id="KW-0614">Plasmid</keyword>
<dbReference type="InterPro" id="IPR004360">
    <property type="entry name" value="Glyas_Fos-R_dOase_dom"/>
</dbReference>
<sequence length="116" mass="12498">MISINLVVLRASEPDRLARFYGSLGMRFHKERHGSGPEHHACDVGGSVFEIYPLQQGAGGTRDTRLGFVVESLSDAVQAAVSADGILLSPPKMTSWGRRAVVQDPEGHKVELTEAA</sequence>
<accession>A0A2U9S9J1</accession>
<feature type="domain" description="VOC" evidence="1">
    <location>
        <begin position="3"/>
        <end position="115"/>
    </location>
</feature>
<evidence type="ECO:0000313" key="2">
    <source>
        <dbReference type="EMBL" id="AWU95631.1"/>
    </source>
</evidence>
<dbReference type="SUPFAM" id="SSF54593">
    <property type="entry name" value="Glyoxalase/Bleomycin resistance protein/Dihydroxybiphenyl dioxygenase"/>
    <property type="match status" value="1"/>
</dbReference>
<geneLocation type="plasmid" evidence="2 3">
    <name>unnamed1</name>
</geneLocation>
<evidence type="ECO:0000313" key="3">
    <source>
        <dbReference type="Proteomes" id="UP000249605"/>
    </source>
</evidence>
<proteinExistence type="predicted"/>
<dbReference type="OrthoDB" id="9812656at2"/>
<dbReference type="RefSeq" id="WP_111068390.1">
    <property type="nucleotide sequence ID" value="NZ_CP029830.1"/>
</dbReference>
<dbReference type="InterPro" id="IPR037523">
    <property type="entry name" value="VOC_core"/>
</dbReference>
<protein>
    <recommendedName>
        <fullName evidence="1">VOC domain-containing protein</fullName>
    </recommendedName>
</protein>
<dbReference type="Gene3D" id="3.10.180.10">
    <property type="entry name" value="2,3-Dihydroxybiphenyl 1,2-Dioxygenase, domain 1"/>
    <property type="match status" value="1"/>
</dbReference>
<gene>
    <name evidence="2" type="ORF">DM194_15135</name>
</gene>
<dbReference type="PROSITE" id="PS51819">
    <property type="entry name" value="VOC"/>
    <property type="match status" value="1"/>
</dbReference>
<dbReference type="InterPro" id="IPR029068">
    <property type="entry name" value="Glyas_Bleomycin-R_OHBP_Dase"/>
</dbReference>
<name>A0A2U9S9J1_9PROT</name>
<dbReference type="Proteomes" id="UP000249605">
    <property type="component" value="Plasmid unnamed1"/>
</dbReference>
<dbReference type="EMBL" id="CP029830">
    <property type="protein sequence ID" value="AWU95631.1"/>
    <property type="molecule type" value="Genomic_DNA"/>
</dbReference>
<evidence type="ECO:0000259" key="1">
    <source>
        <dbReference type="PROSITE" id="PS51819"/>
    </source>
</evidence>
<dbReference type="Pfam" id="PF00903">
    <property type="entry name" value="Glyoxalase"/>
    <property type="match status" value="1"/>
</dbReference>
<dbReference type="AlphaFoldDB" id="A0A2U9S9J1"/>
<keyword evidence="3" id="KW-1185">Reference proteome</keyword>
<organism evidence="2 3">
    <name type="scientific">Azospirillum ramasamyi</name>
    <dbReference type="NCBI Taxonomy" id="682998"/>
    <lineage>
        <taxon>Bacteria</taxon>
        <taxon>Pseudomonadati</taxon>
        <taxon>Pseudomonadota</taxon>
        <taxon>Alphaproteobacteria</taxon>
        <taxon>Rhodospirillales</taxon>
        <taxon>Azospirillaceae</taxon>
        <taxon>Azospirillum</taxon>
    </lineage>
</organism>